<accession>A0A7J7P4Z2</accession>
<protein>
    <recommendedName>
        <fullName evidence="4">DUF4283 domain-containing protein</fullName>
    </recommendedName>
</protein>
<evidence type="ECO:0008006" key="4">
    <source>
        <dbReference type="Google" id="ProtNLM"/>
    </source>
</evidence>
<dbReference type="Proteomes" id="UP000541444">
    <property type="component" value="Unassembled WGS sequence"/>
</dbReference>
<comment type="caution">
    <text evidence="2">The sequence shown here is derived from an EMBL/GenBank/DDBJ whole genome shotgun (WGS) entry which is preliminary data.</text>
</comment>
<dbReference type="AlphaFoldDB" id="A0A7J7P4Z2"/>
<proteinExistence type="predicted"/>
<feature type="region of interest" description="Disordered" evidence="1">
    <location>
        <begin position="259"/>
        <end position="288"/>
    </location>
</feature>
<name>A0A7J7P4Z2_9MAGN</name>
<dbReference type="PANTHER" id="PTHR31286">
    <property type="entry name" value="GLYCINE-RICH CELL WALL STRUCTURAL PROTEIN 1.8-LIKE"/>
    <property type="match status" value="1"/>
</dbReference>
<dbReference type="OrthoDB" id="786567at2759"/>
<organism evidence="2 3">
    <name type="scientific">Kingdonia uniflora</name>
    <dbReference type="NCBI Taxonomy" id="39325"/>
    <lineage>
        <taxon>Eukaryota</taxon>
        <taxon>Viridiplantae</taxon>
        <taxon>Streptophyta</taxon>
        <taxon>Embryophyta</taxon>
        <taxon>Tracheophyta</taxon>
        <taxon>Spermatophyta</taxon>
        <taxon>Magnoliopsida</taxon>
        <taxon>Ranunculales</taxon>
        <taxon>Circaeasteraceae</taxon>
        <taxon>Kingdonia</taxon>
    </lineage>
</organism>
<evidence type="ECO:0000313" key="2">
    <source>
        <dbReference type="EMBL" id="KAF6174509.1"/>
    </source>
</evidence>
<dbReference type="PANTHER" id="PTHR31286:SF60">
    <property type="entry name" value="PROTEIN, PUTATIVE-RELATED"/>
    <property type="match status" value="1"/>
</dbReference>
<dbReference type="InterPro" id="IPR040256">
    <property type="entry name" value="At4g02000-like"/>
</dbReference>
<reference evidence="2 3" key="1">
    <citation type="journal article" date="2020" name="IScience">
        <title>Genome Sequencing of the Endangered Kingdonia uniflora (Circaeasteraceae, Ranunculales) Reveals Potential Mechanisms of Evolutionary Specialization.</title>
        <authorList>
            <person name="Sun Y."/>
            <person name="Deng T."/>
            <person name="Zhang A."/>
            <person name="Moore M.J."/>
            <person name="Landis J.B."/>
            <person name="Lin N."/>
            <person name="Zhang H."/>
            <person name="Zhang X."/>
            <person name="Huang J."/>
            <person name="Zhang X."/>
            <person name="Sun H."/>
            <person name="Wang H."/>
        </authorList>
    </citation>
    <scope>NUCLEOTIDE SEQUENCE [LARGE SCALE GENOMIC DNA]</scope>
    <source>
        <strain evidence="2">TB1705</strain>
        <tissue evidence="2">Leaf</tissue>
    </source>
</reference>
<dbReference type="EMBL" id="JACGCM010000262">
    <property type="protein sequence ID" value="KAF6174509.1"/>
    <property type="molecule type" value="Genomic_DNA"/>
</dbReference>
<evidence type="ECO:0000256" key="1">
    <source>
        <dbReference type="SAM" id="MobiDB-lite"/>
    </source>
</evidence>
<feature type="compositionally biased region" description="Basic and acidic residues" evidence="1">
    <location>
        <begin position="275"/>
        <end position="288"/>
    </location>
</feature>
<gene>
    <name evidence="2" type="ORF">GIB67_004703</name>
</gene>
<keyword evidence="3" id="KW-1185">Reference proteome</keyword>
<evidence type="ECO:0000313" key="3">
    <source>
        <dbReference type="Proteomes" id="UP000541444"/>
    </source>
</evidence>
<sequence length="288" mass="32297">MGCDCLLQLGTGESLCQITDQLAKILLSIMNLWELESSFSRAPIGSNPNINCILTYAEMAKKNVGRNSSLKQLPTPRRSGNFPSIKVPIEAHKRGLNKNRFNLVCRLDLQKITMVEARAQAIALWKPIGGRRLIPVGKGYIAILLDNEEDQNQIWSGGPWGVEFWEVEPLMSLGRSLGTPIQIDHSSSTMDFCYIVKVLVDIDLAAPIPNKIMVEVNDGDFWQRVELGSTPKLCSHCNIIGHSFVECRAIKEQVLRAEEPKEKQKNVDFGSRSSTHQEPEEKNLEEKE</sequence>